<dbReference type="PROSITE" id="PS51898">
    <property type="entry name" value="TYR_RECOMBINASE"/>
    <property type="match status" value="1"/>
</dbReference>
<dbReference type="AlphaFoldDB" id="A0A0B1Q2S5"/>
<accession>A0A0B1Q2S5</accession>
<dbReference type="GO" id="GO:0006310">
    <property type="term" value="P:DNA recombination"/>
    <property type="evidence" value="ECO:0007669"/>
    <property type="project" value="UniProtKB-KW"/>
</dbReference>
<keyword evidence="3 5" id="KW-0238">DNA-binding</keyword>
<dbReference type="RefSeq" id="WP_039187850.1">
    <property type="nucleotide sequence ID" value="NZ_JRFJ01000001.1"/>
</dbReference>
<dbReference type="InterPro" id="IPR013762">
    <property type="entry name" value="Integrase-like_cat_sf"/>
</dbReference>
<dbReference type="PANTHER" id="PTHR30349">
    <property type="entry name" value="PHAGE INTEGRASE-RELATED"/>
    <property type="match status" value="1"/>
</dbReference>
<comment type="similarity">
    <text evidence="1">Belongs to the 'phage' integrase family.</text>
</comment>
<comment type="caution">
    <text evidence="8">The sequence shown here is derived from an EMBL/GenBank/DDBJ whole genome shotgun (WGS) entry which is preliminary data.</text>
</comment>
<keyword evidence="2" id="KW-0229">DNA integration</keyword>
<proteinExistence type="inferred from homology"/>
<name>A0A0B1Q2S5_9HYPH</name>
<keyword evidence="4" id="KW-0233">DNA recombination</keyword>
<evidence type="ECO:0000259" key="6">
    <source>
        <dbReference type="PROSITE" id="PS51898"/>
    </source>
</evidence>
<evidence type="ECO:0000313" key="8">
    <source>
        <dbReference type="EMBL" id="KHJ55138.1"/>
    </source>
</evidence>
<dbReference type="Gene3D" id="1.10.443.10">
    <property type="entry name" value="Intergrase catalytic core"/>
    <property type="match status" value="1"/>
</dbReference>
<dbReference type="GO" id="GO:0015074">
    <property type="term" value="P:DNA integration"/>
    <property type="evidence" value="ECO:0007669"/>
    <property type="project" value="UniProtKB-KW"/>
</dbReference>
<dbReference type="InterPro" id="IPR002104">
    <property type="entry name" value="Integrase_catalytic"/>
</dbReference>
<dbReference type="InterPro" id="IPR050090">
    <property type="entry name" value="Tyrosine_recombinase_XerCD"/>
</dbReference>
<evidence type="ECO:0000259" key="7">
    <source>
        <dbReference type="PROSITE" id="PS51900"/>
    </source>
</evidence>
<evidence type="ECO:0000256" key="3">
    <source>
        <dbReference type="ARBA" id="ARBA00023125"/>
    </source>
</evidence>
<dbReference type="InterPro" id="IPR010998">
    <property type="entry name" value="Integrase_recombinase_N"/>
</dbReference>
<dbReference type="Proteomes" id="UP000030826">
    <property type="component" value="Unassembled WGS sequence"/>
</dbReference>
<dbReference type="Gene3D" id="1.10.150.130">
    <property type="match status" value="1"/>
</dbReference>
<evidence type="ECO:0000256" key="1">
    <source>
        <dbReference type="ARBA" id="ARBA00008857"/>
    </source>
</evidence>
<reference evidence="8 9" key="1">
    <citation type="submission" date="2014-09" db="EMBL/GenBank/DDBJ databases">
        <title>Isolation and characterization of Aurantimonas altamirensis ON-56566 from clinical sample following a dog bite.</title>
        <authorList>
            <person name="Eshaghi A."/>
            <person name="Li A."/>
            <person name="Shahinas D."/>
            <person name="Bahn P."/>
            <person name="Kus J.V."/>
            <person name="Patel S.N."/>
        </authorList>
    </citation>
    <scope>NUCLEOTIDE SEQUENCE [LARGE SCALE GENOMIC DNA]</scope>
    <source>
        <strain evidence="8 9">ON-56566</strain>
    </source>
</reference>
<evidence type="ECO:0000256" key="2">
    <source>
        <dbReference type="ARBA" id="ARBA00022908"/>
    </source>
</evidence>
<evidence type="ECO:0000256" key="4">
    <source>
        <dbReference type="ARBA" id="ARBA00023172"/>
    </source>
</evidence>
<evidence type="ECO:0000313" key="9">
    <source>
        <dbReference type="Proteomes" id="UP000030826"/>
    </source>
</evidence>
<dbReference type="InterPro" id="IPR044068">
    <property type="entry name" value="CB"/>
</dbReference>
<organism evidence="8 9">
    <name type="scientific">Aureimonas altamirensis</name>
    <dbReference type="NCBI Taxonomy" id="370622"/>
    <lineage>
        <taxon>Bacteria</taxon>
        <taxon>Pseudomonadati</taxon>
        <taxon>Pseudomonadota</taxon>
        <taxon>Alphaproteobacteria</taxon>
        <taxon>Hyphomicrobiales</taxon>
        <taxon>Aurantimonadaceae</taxon>
        <taxon>Aureimonas</taxon>
    </lineage>
</organism>
<dbReference type="OrthoDB" id="9785687at2"/>
<dbReference type="Pfam" id="PF00589">
    <property type="entry name" value="Phage_integrase"/>
    <property type="match status" value="1"/>
</dbReference>
<dbReference type="GO" id="GO:0003677">
    <property type="term" value="F:DNA binding"/>
    <property type="evidence" value="ECO:0007669"/>
    <property type="project" value="UniProtKB-UniRule"/>
</dbReference>
<dbReference type="InterPro" id="IPR011010">
    <property type="entry name" value="DNA_brk_join_enz"/>
</dbReference>
<feature type="domain" description="Core-binding (CB)" evidence="7">
    <location>
        <begin position="64"/>
        <end position="147"/>
    </location>
</feature>
<protein>
    <submittedName>
        <fullName evidence="8">Integrase</fullName>
    </submittedName>
</protein>
<dbReference type="CDD" id="cd01189">
    <property type="entry name" value="INT_ICEBs1_C_like"/>
    <property type="match status" value="1"/>
</dbReference>
<dbReference type="PANTHER" id="PTHR30349:SF64">
    <property type="entry name" value="PROPHAGE INTEGRASE INTD-RELATED"/>
    <property type="match status" value="1"/>
</dbReference>
<dbReference type="EMBL" id="JRFJ01000001">
    <property type="protein sequence ID" value="KHJ55138.1"/>
    <property type="molecule type" value="Genomic_DNA"/>
</dbReference>
<dbReference type="STRING" id="370622.LA66_00150"/>
<feature type="domain" description="Tyr recombinase" evidence="6">
    <location>
        <begin position="181"/>
        <end position="391"/>
    </location>
</feature>
<dbReference type="PROSITE" id="PS51900">
    <property type="entry name" value="CB"/>
    <property type="match status" value="1"/>
</dbReference>
<gene>
    <name evidence="8" type="ORF">LA66_00150</name>
</gene>
<dbReference type="SUPFAM" id="SSF56349">
    <property type="entry name" value="DNA breaking-rejoining enzymes"/>
    <property type="match status" value="1"/>
</dbReference>
<evidence type="ECO:0000256" key="5">
    <source>
        <dbReference type="PROSITE-ProRule" id="PRU01248"/>
    </source>
</evidence>
<sequence>MSVRKRPWTTPKGEERSAWVCEYTDAGGKRRRKTFRLKKEADAFDARTAVAVRDGTHIADSASATVEEAGKLWLATAKAAGLERATVEDYDRHLRLHIVPKIGATRLSSLTIAKVRAFEDELRNDGRSPAMVRKVLVSMGSLVADAQERGLVARNVVRDMRARRGSGERRQDQRQKGRLKVGVDIPTREEVKALLTVLKGRTRPLILVAAFCGLRASELRGLRWQDIDLDKGRVRVHQRADRYADIGRPKSLSGERTVPAPPMVVNALKEWKLACPRSDAGLVFPNGVGKVEALNNLLRRDVHPAWVRAGVAVDTGEVDEKGNVILAPRYTGLHCLRHWFASWCINRREDGGLGLPPKSVQERMGHSTIALTMDRYSHLFPRENEADEMADAERAFLA</sequence>